<comment type="caution">
    <text evidence="2">The sequence shown here is derived from an EMBL/GenBank/DDBJ whole genome shotgun (WGS) entry which is preliminary data.</text>
</comment>
<feature type="transmembrane region" description="Helical" evidence="1">
    <location>
        <begin position="130"/>
        <end position="150"/>
    </location>
</feature>
<feature type="transmembrane region" description="Helical" evidence="1">
    <location>
        <begin position="219"/>
        <end position="238"/>
    </location>
</feature>
<feature type="transmembrane region" description="Helical" evidence="1">
    <location>
        <begin position="73"/>
        <end position="92"/>
    </location>
</feature>
<dbReference type="PANTHER" id="PTHR37314">
    <property type="entry name" value="SLR0142 PROTEIN"/>
    <property type="match status" value="1"/>
</dbReference>
<keyword evidence="1" id="KW-1133">Transmembrane helix</keyword>
<reference evidence="2 3" key="1">
    <citation type="submission" date="2023-07" db="EMBL/GenBank/DDBJ databases">
        <title>Description of novel actinomycetes strains, isolated from tidal flat sediment.</title>
        <authorList>
            <person name="Lu C."/>
        </authorList>
    </citation>
    <scope>NUCLEOTIDE SEQUENCE [LARGE SCALE GENOMIC DNA]</scope>
    <source>
        <strain evidence="2 3">SYSU T00b441</strain>
    </source>
</reference>
<dbReference type="InterPro" id="IPR010699">
    <property type="entry name" value="DUF1275"/>
</dbReference>
<dbReference type="PANTHER" id="PTHR37314:SF4">
    <property type="entry name" value="UPF0700 TRANSMEMBRANE PROTEIN YOAK"/>
    <property type="match status" value="1"/>
</dbReference>
<gene>
    <name evidence="2" type="ORF">Q6348_07485</name>
</gene>
<protein>
    <submittedName>
        <fullName evidence="2">YoaK family protein</fullName>
    </submittedName>
</protein>
<dbReference type="RefSeq" id="WP_304600677.1">
    <property type="nucleotide sequence ID" value="NZ_JAUQYO010000001.1"/>
</dbReference>
<feature type="transmembrane region" description="Helical" evidence="1">
    <location>
        <begin position="20"/>
        <end position="41"/>
    </location>
</feature>
<evidence type="ECO:0000256" key="1">
    <source>
        <dbReference type="SAM" id="Phobius"/>
    </source>
</evidence>
<keyword evidence="3" id="KW-1185">Reference proteome</keyword>
<proteinExistence type="predicted"/>
<dbReference type="PROSITE" id="PS51257">
    <property type="entry name" value="PROKAR_LIPOPROTEIN"/>
    <property type="match status" value="1"/>
</dbReference>
<accession>A0ABT9D843</accession>
<feature type="transmembrane region" description="Helical" evidence="1">
    <location>
        <begin position="156"/>
        <end position="174"/>
    </location>
</feature>
<feature type="transmembrane region" description="Helical" evidence="1">
    <location>
        <begin position="98"/>
        <end position="118"/>
    </location>
</feature>
<dbReference type="EMBL" id="JAUQYP010000001">
    <property type="protein sequence ID" value="MDO8107040.1"/>
    <property type="molecule type" value="Genomic_DNA"/>
</dbReference>
<keyword evidence="1" id="KW-0812">Transmembrane</keyword>
<keyword evidence="1" id="KW-0472">Membrane</keyword>
<evidence type="ECO:0000313" key="3">
    <source>
        <dbReference type="Proteomes" id="UP001232536"/>
    </source>
</evidence>
<dbReference type="Pfam" id="PF06912">
    <property type="entry name" value="DUF1275"/>
    <property type="match status" value="1"/>
</dbReference>
<evidence type="ECO:0000313" key="2">
    <source>
        <dbReference type="EMBL" id="MDO8107040.1"/>
    </source>
</evidence>
<dbReference type="Proteomes" id="UP001232536">
    <property type="component" value="Unassembled WGS sequence"/>
</dbReference>
<feature type="transmembrane region" description="Helical" evidence="1">
    <location>
        <begin position="194"/>
        <end position="213"/>
    </location>
</feature>
<sequence>MSDTSPRSERGAERSTTERVLAVVGFTVVAGCVDVVTYVGLGKVFTANMTGNTVLLGIGLATGDLGAAARAGVALAGFVAGAVVVGAAVPVARHRRAVLQVLTGELVLMSVLSAWWLTTGGESPTGALRYGLVALAGVAMGAQSGVVRHLDVPVNTTYITGTWTALSAGAGSLLRGRRRQAAERPSSSVAQQVVVVATYLAAAFGAAAAYQAFGARVAVLPPVLLLAAMLPWLARPGFDGASTSEGRSG</sequence>
<organism evidence="2 3">
    <name type="scientific">Actinotalea lenta</name>
    <dbReference type="NCBI Taxonomy" id="3064654"/>
    <lineage>
        <taxon>Bacteria</taxon>
        <taxon>Bacillati</taxon>
        <taxon>Actinomycetota</taxon>
        <taxon>Actinomycetes</taxon>
        <taxon>Micrococcales</taxon>
        <taxon>Cellulomonadaceae</taxon>
        <taxon>Actinotalea</taxon>
    </lineage>
</organism>
<name>A0ABT9D843_9CELL</name>